<dbReference type="Proteomes" id="UP000518752">
    <property type="component" value="Unassembled WGS sequence"/>
</dbReference>
<evidence type="ECO:0000313" key="1">
    <source>
        <dbReference type="EMBL" id="KAF5349902.1"/>
    </source>
</evidence>
<dbReference type="AlphaFoldDB" id="A0A8H5FV63"/>
<dbReference type="EMBL" id="JAACJN010000300">
    <property type="protein sequence ID" value="KAF5349902.1"/>
    <property type="molecule type" value="Genomic_DNA"/>
</dbReference>
<comment type="caution">
    <text evidence="1">The sequence shown here is derived from an EMBL/GenBank/DDBJ whole genome shotgun (WGS) entry which is preliminary data.</text>
</comment>
<sequence>MDETKAAPTSISLSDIDDISLPTGSPVKRSTTFYFDCVIFQVENVLYSLPRNRLIEESSIFEDMFTLPQGESGKMVEGSSDDNPIQLEQTKKKDWERLLKVLFHRHDPENSGPNLKLDEWVSVLGLATKWDMAAIRSTAIDKISPMRNPAKKIALARQYHVSSFFIPCLVELIGRSEPLTLTELTDLGAECALKIISTRERCYDTNNWGYDTSFRPQKIAFDLTPNSDNWNSIVNEIRRVFSDHEEYYK</sequence>
<organism evidence="1 2">
    <name type="scientific">Collybiopsis confluens</name>
    <dbReference type="NCBI Taxonomy" id="2823264"/>
    <lineage>
        <taxon>Eukaryota</taxon>
        <taxon>Fungi</taxon>
        <taxon>Dikarya</taxon>
        <taxon>Basidiomycota</taxon>
        <taxon>Agaricomycotina</taxon>
        <taxon>Agaricomycetes</taxon>
        <taxon>Agaricomycetidae</taxon>
        <taxon>Agaricales</taxon>
        <taxon>Marasmiineae</taxon>
        <taxon>Omphalotaceae</taxon>
        <taxon>Collybiopsis</taxon>
    </lineage>
</organism>
<gene>
    <name evidence="1" type="ORF">D9757_013620</name>
</gene>
<name>A0A8H5FV63_9AGAR</name>
<evidence type="ECO:0000313" key="2">
    <source>
        <dbReference type="Proteomes" id="UP000518752"/>
    </source>
</evidence>
<dbReference type="OrthoDB" id="3193844at2759"/>
<keyword evidence="2" id="KW-1185">Reference proteome</keyword>
<evidence type="ECO:0008006" key="3">
    <source>
        <dbReference type="Google" id="ProtNLM"/>
    </source>
</evidence>
<reference evidence="1 2" key="1">
    <citation type="journal article" date="2020" name="ISME J.">
        <title>Uncovering the hidden diversity of litter-decomposition mechanisms in mushroom-forming fungi.</title>
        <authorList>
            <person name="Floudas D."/>
            <person name="Bentzer J."/>
            <person name="Ahren D."/>
            <person name="Johansson T."/>
            <person name="Persson P."/>
            <person name="Tunlid A."/>
        </authorList>
    </citation>
    <scope>NUCLEOTIDE SEQUENCE [LARGE SCALE GENOMIC DNA]</scope>
    <source>
        <strain evidence="1 2">CBS 406.79</strain>
    </source>
</reference>
<accession>A0A8H5FV63</accession>
<proteinExistence type="predicted"/>
<dbReference type="InterPro" id="IPR011333">
    <property type="entry name" value="SKP1/BTB/POZ_sf"/>
</dbReference>
<dbReference type="Gene3D" id="3.30.710.10">
    <property type="entry name" value="Potassium Channel Kv1.1, Chain A"/>
    <property type="match status" value="1"/>
</dbReference>
<protein>
    <recommendedName>
        <fullName evidence="3">BTB domain-containing protein</fullName>
    </recommendedName>
</protein>